<comment type="caution">
    <text evidence="2">The sequence shown here is derived from an EMBL/GenBank/DDBJ whole genome shotgun (WGS) entry which is preliminary data.</text>
</comment>
<dbReference type="EMBL" id="AYYH01000002">
    <property type="protein sequence ID" value="KRN11355.1"/>
    <property type="molecule type" value="Genomic_DNA"/>
</dbReference>
<name>J0UP92_9LACO</name>
<protein>
    <recommendedName>
        <fullName evidence="1">DUF1722 domain-containing protein</fullName>
    </recommendedName>
</protein>
<dbReference type="GeneID" id="98317018"/>
<organism evidence="2 3">
    <name type="scientific">Liquorilactobacillus mali KCTC 3596 = DSM 20444</name>
    <dbReference type="NCBI Taxonomy" id="1046596"/>
    <lineage>
        <taxon>Bacteria</taxon>
        <taxon>Bacillati</taxon>
        <taxon>Bacillota</taxon>
        <taxon>Bacilli</taxon>
        <taxon>Lactobacillales</taxon>
        <taxon>Lactobacillaceae</taxon>
        <taxon>Liquorilactobacillus</taxon>
    </lineage>
</organism>
<proteinExistence type="predicted"/>
<evidence type="ECO:0000313" key="2">
    <source>
        <dbReference type="EMBL" id="KRN11355.1"/>
    </source>
</evidence>
<evidence type="ECO:0000259" key="1">
    <source>
        <dbReference type="Pfam" id="PF08349"/>
    </source>
</evidence>
<dbReference type="RefSeq" id="WP_003691522.1">
    <property type="nucleotide sequence ID" value="NZ_AKKT01000191.1"/>
</dbReference>
<accession>J0UP92</accession>
<dbReference type="OrthoDB" id="9782576at2"/>
<dbReference type="Proteomes" id="UP000050898">
    <property type="component" value="Unassembled WGS sequence"/>
</dbReference>
<keyword evidence="3" id="KW-1185">Reference proteome</keyword>
<gene>
    <name evidence="2" type="ORF">FD00_GL000760</name>
</gene>
<dbReference type="Pfam" id="PF08349">
    <property type="entry name" value="DUF1722"/>
    <property type="match status" value="1"/>
</dbReference>
<sequence length="127" mass="15590">MEKWQEPWAQNKYWVMSRSQQFYNEIRTLAKGNHWDEESQKRYQQILRETESIYPTIKTLTTAYQHVWGYFKNKATIEEKKKYQALLIKLREKDDELGQYLVKLTDKYEVKYLMESTLIKKLRKANK</sequence>
<dbReference type="PATRIC" id="fig|1046596.6.peg.831"/>
<feature type="domain" description="DUF1722" evidence="1">
    <location>
        <begin position="12"/>
        <end position="120"/>
    </location>
</feature>
<dbReference type="AlphaFoldDB" id="J0UP92"/>
<reference evidence="2 3" key="1">
    <citation type="journal article" date="2015" name="Genome Announc.">
        <title>Expanding the biotechnology potential of lactobacilli through comparative genomics of 213 strains and associated genera.</title>
        <authorList>
            <person name="Sun Z."/>
            <person name="Harris H.M."/>
            <person name="McCann A."/>
            <person name="Guo C."/>
            <person name="Argimon S."/>
            <person name="Zhang W."/>
            <person name="Yang X."/>
            <person name="Jeffery I.B."/>
            <person name="Cooney J.C."/>
            <person name="Kagawa T.F."/>
            <person name="Liu W."/>
            <person name="Song Y."/>
            <person name="Salvetti E."/>
            <person name="Wrobel A."/>
            <person name="Rasinkangas P."/>
            <person name="Parkhill J."/>
            <person name="Rea M.C."/>
            <person name="O'Sullivan O."/>
            <person name="Ritari J."/>
            <person name="Douillard F.P."/>
            <person name="Paul Ross R."/>
            <person name="Yang R."/>
            <person name="Briner A.E."/>
            <person name="Felis G.E."/>
            <person name="de Vos W.M."/>
            <person name="Barrangou R."/>
            <person name="Klaenhammer T.R."/>
            <person name="Caufield P.W."/>
            <person name="Cui Y."/>
            <person name="Zhang H."/>
            <person name="O'Toole P.W."/>
        </authorList>
    </citation>
    <scope>NUCLEOTIDE SEQUENCE [LARGE SCALE GENOMIC DNA]</scope>
    <source>
        <strain evidence="2 3">DSM 20444</strain>
    </source>
</reference>
<dbReference type="InterPro" id="IPR013560">
    <property type="entry name" value="DUF1722"/>
</dbReference>
<evidence type="ECO:0000313" key="3">
    <source>
        <dbReference type="Proteomes" id="UP000050898"/>
    </source>
</evidence>